<dbReference type="PANTHER" id="PTHR43227">
    <property type="entry name" value="BLL4140 PROTEIN"/>
    <property type="match status" value="1"/>
</dbReference>
<evidence type="ECO:0000256" key="6">
    <source>
        <dbReference type="ARBA" id="ARBA00023136"/>
    </source>
</evidence>
<dbReference type="Gene3D" id="1.10.3720.10">
    <property type="entry name" value="MetI-like"/>
    <property type="match status" value="1"/>
</dbReference>
<keyword evidence="6 7" id="KW-0472">Membrane</keyword>
<protein>
    <recommendedName>
        <fullName evidence="8">ABC transmembrane type-1 domain-containing protein</fullName>
    </recommendedName>
</protein>
<gene>
    <name evidence="9" type="ORF">METZ01_LOCUS209583</name>
</gene>
<accession>A0A382F225</accession>
<feature type="domain" description="ABC transmembrane type-1" evidence="8">
    <location>
        <begin position="66"/>
        <end position="227"/>
    </location>
</feature>
<feature type="non-terminal residue" evidence="9">
    <location>
        <position position="227"/>
    </location>
</feature>
<evidence type="ECO:0000313" key="9">
    <source>
        <dbReference type="EMBL" id="SVB56729.1"/>
    </source>
</evidence>
<evidence type="ECO:0000256" key="7">
    <source>
        <dbReference type="SAM" id="Phobius"/>
    </source>
</evidence>
<dbReference type="PANTHER" id="PTHR43227:SF11">
    <property type="entry name" value="BLL4140 PROTEIN"/>
    <property type="match status" value="1"/>
</dbReference>
<evidence type="ECO:0000256" key="2">
    <source>
        <dbReference type="ARBA" id="ARBA00022448"/>
    </source>
</evidence>
<proteinExistence type="predicted"/>
<organism evidence="9">
    <name type="scientific">marine metagenome</name>
    <dbReference type="NCBI Taxonomy" id="408172"/>
    <lineage>
        <taxon>unclassified sequences</taxon>
        <taxon>metagenomes</taxon>
        <taxon>ecological metagenomes</taxon>
    </lineage>
</organism>
<feature type="transmembrane region" description="Helical" evidence="7">
    <location>
        <begin position="65"/>
        <end position="91"/>
    </location>
</feature>
<keyword evidence="3" id="KW-1003">Cell membrane</keyword>
<dbReference type="InterPro" id="IPR050809">
    <property type="entry name" value="UgpAE/MalFG_permease"/>
</dbReference>
<keyword evidence="4 7" id="KW-0812">Transmembrane</keyword>
<comment type="subcellular location">
    <subcellularLocation>
        <location evidence="1">Cell membrane</location>
        <topology evidence="1">Multi-pass membrane protein</topology>
    </subcellularLocation>
</comment>
<keyword evidence="2" id="KW-0813">Transport</keyword>
<keyword evidence="5 7" id="KW-1133">Transmembrane helix</keyword>
<dbReference type="AlphaFoldDB" id="A0A382F225"/>
<feature type="transmembrane region" description="Helical" evidence="7">
    <location>
        <begin position="112"/>
        <end position="133"/>
    </location>
</feature>
<dbReference type="GO" id="GO:0055085">
    <property type="term" value="P:transmembrane transport"/>
    <property type="evidence" value="ECO:0007669"/>
    <property type="project" value="InterPro"/>
</dbReference>
<name>A0A382F225_9ZZZZ</name>
<dbReference type="SUPFAM" id="SSF161098">
    <property type="entry name" value="MetI-like"/>
    <property type="match status" value="1"/>
</dbReference>
<dbReference type="GO" id="GO:0005886">
    <property type="term" value="C:plasma membrane"/>
    <property type="evidence" value="ECO:0007669"/>
    <property type="project" value="UniProtKB-SubCell"/>
</dbReference>
<feature type="transmembrane region" description="Helical" evidence="7">
    <location>
        <begin position="7"/>
        <end position="27"/>
    </location>
</feature>
<reference evidence="9" key="1">
    <citation type="submission" date="2018-05" db="EMBL/GenBank/DDBJ databases">
        <authorList>
            <person name="Lanie J.A."/>
            <person name="Ng W.-L."/>
            <person name="Kazmierczak K.M."/>
            <person name="Andrzejewski T.M."/>
            <person name="Davidsen T.M."/>
            <person name="Wayne K.J."/>
            <person name="Tettelin H."/>
            <person name="Glass J.I."/>
            <person name="Rusch D."/>
            <person name="Podicherti R."/>
            <person name="Tsui H.-C.T."/>
            <person name="Winkler M.E."/>
        </authorList>
    </citation>
    <scope>NUCLEOTIDE SEQUENCE</scope>
</reference>
<dbReference type="EMBL" id="UINC01047444">
    <property type="protein sequence ID" value="SVB56729.1"/>
    <property type="molecule type" value="Genomic_DNA"/>
</dbReference>
<evidence type="ECO:0000256" key="1">
    <source>
        <dbReference type="ARBA" id="ARBA00004651"/>
    </source>
</evidence>
<evidence type="ECO:0000256" key="4">
    <source>
        <dbReference type="ARBA" id="ARBA00022692"/>
    </source>
</evidence>
<feature type="transmembrane region" description="Helical" evidence="7">
    <location>
        <begin position="201"/>
        <end position="224"/>
    </location>
</feature>
<evidence type="ECO:0000259" key="8">
    <source>
        <dbReference type="PROSITE" id="PS50928"/>
    </source>
</evidence>
<dbReference type="InterPro" id="IPR000515">
    <property type="entry name" value="MetI-like"/>
</dbReference>
<dbReference type="CDD" id="cd06261">
    <property type="entry name" value="TM_PBP2"/>
    <property type="match status" value="1"/>
</dbReference>
<dbReference type="InterPro" id="IPR035906">
    <property type="entry name" value="MetI-like_sf"/>
</dbReference>
<dbReference type="PROSITE" id="PS50928">
    <property type="entry name" value="ABC_TM1"/>
    <property type="match status" value="1"/>
</dbReference>
<evidence type="ECO:0000256" key="3">
    <source>
        <dbReference type="ARBA" id="ARBA00022475"/>
    </source>
</evidence>
<sequence length="227" mass="26570">MKLVKKHFILYLFILPTLIFLFIFHYLPIYESKLAFQKYKIIGENEWVGLRYFKILFSYSGFYNVLWNTIIISMMKIVFTFPIPIILALTLNEVRKSSHRKFFQSILYIPHFLSWVIISGIFISMLSINNGAVNNVLQMMDFDPINFLTNSNYVRWILVISEIWRSAGWDSVLYIAAIFGINQELYDSAKIDGASRWQQTIFITLPMIVPMIITVFILNLGFFLSAG</sequence>
<dbReference type="Pfam" id="PF00528">
    <property type="entry name" value="BPD_transp_1"/>
    <property type="match status" value="1"/>
</dbReference>
<evidence type="ECO:0000256" key="5">
    <source>
        <dbReference type="ARBA" id="ARBA00022989"/>
    </source>
</evidence>